<reference evidence="2 3" key="1">
    <citation type="submission" date="2020-02" db="EMBL/GenBank/DDBJ databases">
        <title>Whole-genome analyses of novel actinobacteria.</title>
        <authorList>
            <person name="Sahin N."/>
        </authorList>
    </citation>
    <scope>NUCLEOTIDE SEQUENCE [LARGE SCALE GENOMIC DNA]</scope>
    <source>
        <strain evidence="2 3">A7024</strain>
    </source>
</reference>
<feature type="non-terminal residue" evidence="2">
    <location>
        <position position="58"/>
    </location>
</feature>
<gene>
    <name evidence="2" type="ORF">G5C51_14825</name>
</gene>
<evidence type="ECO:0000313" key="2">
    <source>
        <dbReference type="EMBL" id="NGN65167.1"/>
    </source>
</evidence>
<name>A0A6G4U1L0_9ACTN</name>
<proteinExistence type="predicted"/>
<evidence type="ECO:0000256" key="1">
    <source>
        <dbReference type="SAM" id="MobiDB-lite"/>
    </source>
</evidence>
<keyword evidence="3" id="KW-1185">Reference proteome</keyword>
<dbReference type="Proteomes" id="UP000481583">
    <property type="component" value="Unassembled WGS sequence"/>
</dbReference>
<evidence type="ECO:0000313" key="3">
    <source>
        <dbReference type="Proteomes" id="UP000481583"/>
    </source>
</evidence>
<feature type="region of interest" description="Disordered" evidence="1">
    <location>
        <begin position="25"/>
        <end position="58"/>
    </location>
</feature>
<organism evidence="2 3">
    <name type="scientific">Streptomyces coryli</name>
    <dbReference type="NCBI Taxonomy" id="1128680"/>
    <lineage>
        <taxon>Bacteria</taxon>
        <taxon>Bacillati</taxon>
        <taxon>Actinomycetota</taxon>
        <taxon>Actinomycetes</taxon>
        <taxon>Kitasatosporales</taxon>
        <taxon>Streptomycetaceae</taxon>
        <taxon>Streptomyces</taxon>
    </lineage>
</organism>
<dbReference type="AlphaFoldDB" id="A0A6G4U1L0"/>
<comment type="caution">
    <text evidence="2">The sequence shown here is derived from an EMBL/GenBank/DDBJ whole genome shotgun (WGS) entry which is preliminary data.</text>
</comment>
<sequence length="58" mass="5932">MSHGDERFDDVGGGRAGGDYDYGFAYGAGGSGERRQTRVRLPGGDDDSFDSGTGGGRG</sequence>
<protein>
    <submittedName>
        <fullName evidence="2">Uncharacterized protein</fullName>
    </submittedName>
</protein>
<dbReference type="EMBL" id="JAAKZV010000053">
    <property type="protein sequence ID" value="NGN65167.1"/>
    <property type="molecule type" value="Genomic_DNA"/>
</dbReference>
<accession>A0A6G4U1L0</accession>